<protein>
    <submittedName>
        <fullName evidence="2">Uncharacterized protein</fullName>
    </submittedName>
</protein>
<name>A0A7L4ZEH9_9FLAO</name>
<gene>
    <name evidence="2" type="ORF">IMCC3317_03330</name>
</gene>
<dbReference type="OrthoDB" id="854096at2"/>
<accession>A0A7L4ZEH9</accession>
<evidence type="ECO:0000313" key="3">
    <source>
        <dbReference type="Proteomes" id="UP000464657"/>
    </source>
</evidence>
<evidence type="ECO:0000313" key="2">
    <source>
        <dbReference type="EMBL" id="QHI34987.1"/>
    </source>
</evidence>
<dbReference type="Gene3D" id="2.40.50.120">
    <property type="match status" value="1"/>
</dbReference>
<dbReference type="SUPFAM" id="SSF50242">
    <property type="entry name" value="TIMP-like"/>
    <property type="match status" value="1"/>
</dbReference>
<feature type="signal peptide" evidence="1">
    <location>
        <begin position="1"/>
        <end position="18"/>
    </location>
</feature>
<dbReference type="RefSeq" id="WP_160127767.1">
    <property type="nucleotide sequence ID" value="NZ_CP019288.1"/>
</dbReference>
<sequence length="275" mass="32136">MKYIVIITTLLFTSVAFACSCDSPNPALEFYDSEYVFERTVISKIYAKNFQTYTVTFDISRHYKNGATPETLSFILKSESKYTNEWTSCDWSVQSDQKWLVYAYLGNDELLNFDGICSNSRRIDCYPTNDSKQKILDNGNDFVLGNYIYRHEYGFTHPKPITEIDSIIELGKKQIYKNTFAVVKMYVDKNGNLQGVINSKNYSAFKIDKIFNLPYEYNPKEKIELSEFEKEAIEVAKKIKKWEIKYHKKTGLAVAYITSIIFQYDTISMKWSYEL</sequence>
<feature type="chain" id="PRO_5029663070" evidence="1">
    <location>
        <begin position="19"/>
        <end position="275"/>
    </location>
</feature>
<dbReference type="InterPro" id="IPR008993">
    <property type="entry name" value="TIMP-like_OB-fold"/>
</dbReference>
<dbReference type="KEGG" id="kan:IMCC3317_03330"/>
<dbReference type="AlphaFoldDB" id="A0A7L4ZEH9"/>
<dbReference type="PROSITE" id="PS51257">
    <property type="entry name" value="PROKAR_LIPOPROTEIN"/>
    <property type="match status" value="1"/>
</dbReference>
<keyword evidence="3" id="KW-1185">Reference proteome</keyword>
<keyword evidence="1" id="KW-0732">Signal</keyword>
<proteinExistence type="predicted"/>
<dbReference type="Proteomes" id="UP000464657">
    <property type="component" value="Chromosome"/>
</dbReference>
<evidence type="ECO:0000256" key="1">
    <source>
        <dbReference type="SAM" id="SignalP"/>
    </source>
</evidence>
<organism evidence="2 3">
    <name type="scientific">Kordia antarctica</name>
    <dbReference type="NCBI Taxonomy" id="1218801"/>
    <lineage>
        <taxon>Bacteria</taxon>
        <taxon>Pseudomonadati</taxon>
        <taxon>Bacteroidota</taxon>
        <taxon>Flavobacteriia</taxon>
        <taxon>Flavobacteriales</taxon>
        <taxon>Flavobacteriaceae</taxon>
        <taxon>Kordia</taxon>
    </lineage>
</organism>
<dbReference type="EMBL" id="CP019288">
    <property type="protein sequence ID" value="QHI34987.1"/>
    <property type="molecule type" value="Genomic_DNA"/>
</dbReference>
<reference evidence="2 3" key="1">
    <citation type="journal article" date="2013" name="Int. J. Syst. Evol. Microbiol.">
        <title>Kordia antarctica sp. nov., isolated from Antarctic seawater.</title>
        <authorList>
            <person name="Baek K."/>
            <person name="Choi A."/>
            <person name="Kang I."/>
            <person name="Lee K."/>
            <person name="Cho J.C."/>
        </authorList>
    </citation>
    <scope>NUCLEOTIDE SEQUENCE [LARGE SCALE GENOMIC DNA]</scope>
    <source>
        <strain evidence="2 3">IMCC3317</strain>
    </source>
</reference>